<organism evidence="1 2">
    <name type="scientific">Orbilia blumenaviensis</name>
    <dbReference type="NCBI Taxonomy" id="1796055"/>
    <lineage>
        <taxon>Eukaryota</taxon>
        <taxon>Fungi</taxon>
        <taxon>Dikarya</taxon>
        <taxon>Ascomycota</taxon>
        <taxon>Pezizomycotina</taxon>
        <taxon>Orbiliomycetes</taxon>
        <taxon>Orbiliales</taxon>
        <taxon>Orbiliaceae</taxon>
        <taxon>Orbilia</taxon>
    </lineage>
</organism>
<keyword evidence="2" id="KW-1185">Reference proteome</keyword>
<comment type="caution">
    <text evidence="1">The sequence shown here is derived from an EMBL/GenBank/DDBJ whole genome shotgun (WGS) entry which is preliminary data.</text>
</comment>
<evidence type="ECO:0000313" key="2">
    <source>
        <dbReference type="Proteomes" id="UP001373714"/>
    </source>
</evidence>
<reference evidence="1 2" key="1">
    <citation type="submission" date="2019-10" db="EMBL/GenBank/DDBJ databases">
        <authorList>
            <person name="Palmer J.M."/>
        </authorList>
    </citation>
    <scope>NUCLEOTIDE SEQUENCE [LARGE SCALE GENOMIC DNA]</scope>
    <source>
        <strain evidence="1 2">TWF730</strain>
    </source>
</reference>
<dbReference type="AlphaFoldDB" id="A0AAV9U3E6"/>
<protein>
    <submittedName>
        <fullName evidence="1">Uncharacterized protein</fullName>
    </submittedName>
</protein>
<gene>
    <name evidence="1" type="ORF">TWF730_003677</name>
</gene>
<evidence type="ECO:0000313" key="1">
    <source>
        <dbReference type="EMBL" id="KAK6334463.1"/>
    </source>
</evidence>
<name>A0AAV9U3E6_9PEZI</name>
<accession>A0AAV9U3E6</accession>
<proteinExistence type="predicted"/>
<dbReference type="Proteomes" id="UP001373714">
    <property type="component" value="Unassembled WGS sequence"/>
</dbReference>
<dbReference type="EMBL" id="JAVHNS010000015">
    <property type="protein sequence ID" value="KAK6334463.1"/>
    <property type="molecule type" value="Genomic_DNA"/>
</dbReference>
<sequence>MVQHTFIKGMEGPSEEKRIVPHCRNSIRSRIFSDAFGGVASKEPQRPALCSAELMRRAVLLVPKYMDEYFVWWLDETCGENGIPQWYPWYRRMLSVLHRHRHWHVEGSTRWEFSELAAALDPEYENLRCSNPAWVVRPELTLCVDDLKKYQVEMRKRGTPVVPKAPTTAHQDVIMGISTREIKINFVSLCYRSPEDDTVVQYDEEWSFDWGEYTSFETDYWGGELAKYVATP</sequence>